<protein>
    <submittedName>
        <fullName evidence="4">Uncharacterized protein</fullName>
    </submittedName>
</protein>
<dbReference type="EMBL" id="KZ821447">
    <property type="protein sequence ID" value="PYH38641.1"/>
    <property type="molecule type" value="Genomic_DNA"/>
</dbReference>
<reference evidence="4" key="1">
    <citation type="submission" date="2016-12" db="EMBL/GenBank/DDBJ databases">
        <title>The genomes of Aspergillus section Nigri reveals drivers in fungal speciation.</title>
        <authorList>
            <consortium name="DOE Joint Genome Institute"/>
            <person name="Vesth T.C."/>
            <person name="Nybo J."/>
            <person name="Theobald S."/>
            <person name="Brandl J."/>
            <person name="Frisvad J.C."/>
            <person name="Nielsen K.F."/>
            <person name="Lyhne E.K."/>
            <person name="Kogle M.E."/>
            <person name="Kuo A."/>
            <person name="Riley R."/>
            <person name="Clum A."/>
            <person name="Nolan M."/>
            <person name="Lipzen A."/>
            <person name="Salamov A."/>
            <person name="Henrissat B."/>
            <person name="Wiebenga A."/>
            <person name="De Vries R.P."/>
            <person name="Grigoriev I.V."/>
            <person name="Mortensen U.H."/>
            <person name="Andersen M.R."/>
            <person name="Baker S.E."/>
        </authorList>
    </citation>
    <scope>NUCLEOTIDE SEQUENCE [LARGE SCALE GENOMIC DNA]</scope>
    <source>
        <strain evidence="4">CBS 115656</strain>
    </source>
</reference>
<dbReference type="Pfam" id="PF17100">
    <property type="entry name" value="NACHT_N"/>
    <property type="match status" value="1"/>
</dbReference>
<dbReference type="PANTHER" id="PTHR10039:SF14">
    <property type="entry name" value="NACHT DOMAIN-CONTAINING PROTEIN"/>
    <property type="match status" value="1"/>
</dbReference>
<sequence>MATPLDPFSALSATVPYQASLPPFLPTFCTSYEIYTFRIQLFAKGSRRTYHKSCYQGEISHRMTTSLWARALSALPDKDQRMFPTSGIASPPVPQTLTDIITAIEMQRDRCKRHKWSTTTIGGKEIIIRDFASVVDIVVSYDPVHAALPWAGVRFVLQLFLNGIETFGAIVEGLETSVRVIARGGILEGSYYQKNSALSEARQALQDEIVKCYTAVLKFLSLARKYYQCSRTKRAVAFMSKDDFRHCTKEIKSAEQQFLIQKGLADSEDLATSTADQVNDMKAKLEKALLDLDKPVTRVVDQVSDLHRALKDNERDQTLSWISAVPAQKHLREASTSLMPGSAEWLFRHPEFQAWSNSSSSEFPYQIDKKPAAESPRSLHFFCSRNPAEPERGDAGEILRSLIKQLSLSASNDLMRTPVIEEYRKRLKEANYYGEGPAALSVERCTELLCELGQSASVILIIDALDECDSQQGMILQHSLEEMCQSCRDLVKLFISSRYEEDIATGFRQKRTLCVTPQGTEDDLKHFIALRVSKFVLRWADLHSEASDILQQLEKDLKEILITGAQGMFLWVSLQLECISDTSQVKDLESIYEALKSLPATLGRSYAAIHCRIESMKARSSDGSRLIIIRSACTQIVAADTIYRYLESVEIYRDKEVCYSMALRCLGAYLGEGCGENGFLKYATNYWPSHVEDLGCAPQRAKVVPRLTDFFTKEEHFDDWLDNFELQQKRQF</sequence>
<proteinExistence type="predicted"/>
<organism evidence="4 5">
    <name type="scientific">Aspergillus neoniger (strain CBS 115656)</name>
    <dbReference type="NCBI Taxonomy" id="1448310"/>
    <lineage>
        <taxon>Eukaryota</taxon>
        <taxon>Fungi</taxon>
        <taxon>Dikarya</taxon>
        <taxon>Ascomycota</taxon>
        <taxon>Pezizomycotina</taxon>
        <taxon>Eurotiomycetes</taxon>
        <taxon>Eurotiomycetidae</taxon>
        <taxon>Eurotiales</taxon>
        <taxon>Aspergillaceae</taxon>
        <taxon>Aspergillus</taxon>
        <taxon>Aspergillus subgen. Circumdati</taxon>
    </lineage>
</organism>
<evidence type="ECO:0000256" key="1">
    <source>
        <dbReference type="ARBA" id="ARBA00022737"/>
    </source>
</evidence>
<accession>A0A318YV25</accession>
<dbReference type="Pfam" id="PF24883">
    <property type="entry name" value="NPHP3_N"/>
    <property type="match status" value="1"/>
</dbReference>
<gene>
    <name evidence="4" type="ORF">BO87DRAFT_382637</name>
</gene>
<dbReference type="InterPro" id="IPR031359">
    <property type="entry name" value="NACHT_N"/>
</dbReference>
<name>A0A318YV25_ASPNB</name>
<feature type="domain" description="Nephrocystin 3-like N-terminal" evidence="3">
    <location>
        <begin position="374"/>
        <end position="498"/>
    </location>
</feature>
<keyword evidence="1" id="KW-0677">Repeat</keyword>
<evidence type="ECO:0000259" key="2">
    <source>
        <dbReference type="Pfam" id="PF17100"/>
    </source>
</evidence>
<evidence type="ECO:0000313" key="5">
    <source>
        <dbReference type="Proteomes" id="UP000247647"/>
    </source>
</evidence>
<dbReference type="OrthoDB" id="7464126at2759"/>
<feature type="domain" description="NWD NACHT-NTPase N-terminal" evidence="2">
    <location>
        <begin position="102"/>
        <end position="258"/>
    </location>
</feature>
<evidence type="ECO:0000259" key="3">
    <source>
        <dbReference type="Pfam" id="PF24883"/>
    </source>
</evidence>
<dbReference type="GeneID" id="37127074"/>
<dbReference type="PANTHER" id="PTHR10039">
    <property type="entry name" value="AMELOGENIN"/>
    <property type="match status" value="1"/>
</dbReference>
<evidence type="ECO:0000313" key="4">
    <source>
        <dbReference type="EMBL" id="PYH38641.1"/>
    </source>
</evidence>
<dbReference type="InterPro" id="IPR056884">
    <property type="entry name" value="NPHP3-like_N"/>
</dbReference>
<dbReference type="AlphaFoldDB" id="A0A318YV25"/>
<dbReference type="Proteomes" id="UP000247647">
    <property type="component" value="Unassembled WGS sequence"/>
</dbReference>
<keyword evidence="5" id="KW-1185">Reference proteome</keyword>
<dbReference type="RefSeq" id="XP_025484119.1">
    <property type="nucleotide sequence ID" value="XM_025624618.1"/>
</dbReference>